<dbReference type="STRING" id="1301098.PKB_1738"/>
<evidence type="ECO:0000313" key="3">
    <source>
        <dbReference type="Proteomes" id="UP000025241"/>
    </source>
</evidence>
<sequence length="173" mass="18340">MPNAAVTNAIHRYATPLTTGLFAVSTVSGIALFFHWAPGAFHGMHEWLSIALLLPFALHVWKNWSGLVGYLRRKTLLLPLLASAGGGRLFVLPAGGAGGRGGNPAFAAIQVLSQARLVEVAPLYHMTTDELLGKLRARGLEVNDASQTLAEVAATGSQQPAQLISELGRDGRH</sequence>
<keyword evidence="1" id="KW-1133">Transmembrane helix</keyword>
<organism evidence="2 3">
    <name type="scientific">Pseudomonas knackmussii (strain DSM 6978 / CCUG 54928 / LMG 23759 / B13)</name>
    <dbReference type="NCBI Taxonomy" id="1301098"/>
    <lineage>
        <taxon>Bacteria</taxon>
        <taxon>Pseudomonadati</taxon>
        <taxon>Pseudomonadota</taxon>
        <taxon>Gammaproteobacteria</taxon>
        <taxon>Pseudomonadales</taxon>
        <taxon>Pseudomonadaceae</taxon>
        <taxon>Pseudomonas</taxon>
    </lineage>
</organism>
<dbReference type="AlphaFoldDB" id="A0A024HE36"/>
<dbReference type="KEGG" id="pkc:PKB_1738"/>
<dbReference type="EMBL" id="HG322950">
    <property type="protein sequence ID" value="CDF83096.1"/>
    <property type="molecule type" value="Genomic_DNA"/>
</dbReference>
<feature type="transmembrane region" description="Helical" evidence="1">
    <location>
        <begin position="47"/>
        <end position="64"/>
    </location>
</feature>
<accession>A0A024HE36</accession>
<gene>
    <name evidence="2" type="ORF">PKB_1738</name>
</gene>
<evidence type="ECO:0008006" key="4">
    <source>
        <dbReference type="Google" id="ProtNLM"/>
    </source>
</evidence>
<reference evidence="2 3" key="2">
    <citation type="submission" date="2014-05" db="EMBL/GenBank/DDBJ databases">
        <title>Genome sequence of the 3-chlorobenzoate degrading bacterium Pseudomonas knackmussii B13 shows multiple evidence for horizontal gene transfer.</title>
        <authorList>
            <person name="Miyazaki R."/>
            <person name="Bertelli C."/>
            <person name="Falquet L."/>
            <person name="Robinson-Rechavi M."/>
            <person name="Gharib W."/>
            <person name="Roy S."/>
            <person name="Van der Meer J.R."/>
        </authorList>
    </citation>
    <scope>NUCLEOTIDE SEQUENCE [LARGE SCALE GENOMIC DNA]</scope>
    <source>
        <strain evidence="2 3">B13</strain>
    </source>
</reference>
<proteinExistence type="predicted"/>
<reference evidence="2 3" key="1">
    <citation type="submission" date="2013-03" db="EMBL/GenBank/DDBJ databases">
        <authorList>
            <person name="Linke B."/>
        </authorList>
    </citation>
    <scope>NUCLEOTIDE SEQUENCE [LARGE SCALE GENOMIC DNA]</scope>
    <source>
        <strain evidence="2 3">B13</strain>
    </source>
</reference>
<keyword evidence="3" id="KW-1185">Reference proteome</keyword>
<dbReference type="Proteomes" id="UP000025241">
    <property type="component" value="Chromosome I"/>
</dbReference>
<feature type="transmembrane region" description="Helical" evidence="1">
    <location>
        <begin position="21"/>
        <end position="41"/>
    </location>
</feature>
<protein>
    <recommendedName>
        <fullName evidence="4">DUF4405 domain-containing protein</fullName>
    </recommendedName>
</protein>
<keyword evidence="1" id="KW-0812">Transmembrane</keyword>
<evidence type="ECO:0000256" key="1">
    <source>
        <dbReference type="SAM" id="Phobius"/>
    </source>
</evidence>
<dbReference type="RefSeq" id="WP_043250801.1">
    <property type="nucleotide sequence ID" value="NZ_HG322950.1"/>
</dbReference>
<dbReference type="HOGENOM" id="CLU_125927_0_0_6"/>
<name>A0A024HE36_PSEKB</name>
<evidence type="ECO:0000313" key="2">
    <source>
        <dbReference type="EMBL" id="CDF83096.1"/>
    </source>
</evidence>
<keyword evidence="1" id="KW-0472">Membrane</keyword>
<dbReference type="OrthoDB" id="5339490at2"/>
<dbReference type="PATRIC" id="fig|1301098.3.peg.1732"/>
<dbReference type="eggNOG" id="ENOG5032VUS">
    <property type="taxonomic scope" value="Bacteria"/>
</dbReference>